<comment type="caution">
    <text evidence="1">The sequence shown here is derived from an EMBL/GenBank/DDBJ whole genome shotgun (WGS) entry which is preliminary data.</text>
</comment>
<organism evidence="1 2">
    <name type="scientific">Brenneria corticis</name>
    <dbReference type="NCBI Taxonomy" id="2173106"/>
    <lineage>
        <taxon>Bacteria</taxon>
        <taxon>Pseudomonadati</taxon>
        <taxon>Pseudomonadota</taxon>
        <taxon>Gammaproteobacteria</taxon>
        <taxon>Enterobacterales</taxon>
        <taxon>Pectobacteriaceae</taxon>
        <taxon>Brenneria</taxon>
    </lineage>
</organism>
<dbReference type="AlphaFoldDB" id="A0A2U1TM93"/>
<dbReference type="Proteomes" id="UP000296159">
    <property type="component" value="Unassembled WGS sequence"/>
</dbReference>
<evidence type="ECO:0000313" key="1">
    <source>
        <dbReference type="EMBL" id="PWC10543.1"/>
    </source>
</evidence>
<dbReference type="RefSeq" id="WP_136168459.1">
    <property type="nucleotide sequence ID" value="NZ_KZ819098.1"/>
</dbReference>
<proteinExistence type="predicted"/>
<keyword evidence="2" id="KW-1185">Reference proteome</keyword>
<reference evidence="1 2" key="1">
    <citation type="submission" date="2018-04" db="EMBL/GenBank/DDBJ databases">
        <title>Brenneria corticis sp.nov.</title>
        <authorList>
            <person name="Li Y."/>
        </authorList>
    </citation>
    <scope>NUCLEOTIDE SEQUENCE [LARGE SCALE GENOMIC DNA]</scope>
    <source>
        <strain evidence="1 2">CFCC 11842</strain>
    </source>
</reference>
<protein>
    <recommendedName>
        <fullName evidence="3">DUF2190 domain-containing protein</fullName>
    </recommendedName>
</protein>
<evidence type="ECO:0008006" key="3">
    <source>
        <dbReference type="Google" id="ProtNLM"/>
    </source>
</evidence>
<accession>A0A2U1TM93</accession>
<gene>
    <name evidence="1" type="ORF">DDT56_21785</name>
</gene>
<evidence type="ECO:0000313" key="2">
    <source>
        <dbReference type="Proteomes" id="UP000296159"/>
    </source>
</evidence>
<dbReference type="EMBL" id="QDKH01000036">
    <property type="protein sequence ID" value="PWC10543.1"/>
    <property type="molecule type" value="Genomic_DNA"/>
</dbReference>
<name>A0A2U1TM93_9GAMM</name>
<sequence>MAIIQAPSVRDAVYQGPQGNLSLAEGQVTLAAAAIGDVVELLELPIGTRIYSVDVISAALGANTTVAISVGDHALLPAFNTAAAVSSSTPVAPYTTATQGEKVKATIAGAAATGSLTVIIKYVAVGY</sequence>